<proteinExistence type="predicted"/>
<keyword evidence="2" id="KW-0812">Transmembrane</keyword>
<gene>
    <name evidence="5" type="ORF">EPD83_017785</name>
</gene>
<feature type="region of interest" description="Disordered" evidence="1">
    <location>
        <begin position="1"/>
        <end position="52"/>
    </location>
</feature>
<dbReference type="InterPro" id="IPR026004">
    <property type="entry name" value="Septum_form"/>
</dbReference>
<dbReference type="Proteomes" id="UP000287866">
    <property type="component" value="Unassembled WGS sequence"/>
</dbReference>
<dbReference type="EMBL" id="SAYU02000081">
    <property type="protein sequence ID" value="NHA69894.1"/>
    <property type="molecule type" value="Genomic_DNA"/>
</dbReference>
<dbReference type="RefSeq" id="WP_164896420.1">
    <property type="nucleotide sequence ID" value="NZ_SAYU02000081.1"/>
</dbReference>
<protein>
    <submittedName>
        <fullName evidence="5">DUF4190 domain-containing protein</fullName>
    </submittedName>
</protein>
<organism evidence="5 6">
    <name type="scientific">Phycicoccus flavus</name>
    <dbReference type="NCBI Taxonomy" id="2502783"/>
    <lineage>
        <taxon>Bacteria</taxon>
        <taxon>Bacillati</taxon>
        <taxon>Actinomycetota</taxon>
        <taxon>Actinomycetes</taxon>
        <taxon>Micrococcales</taxon>
        <taxon>Intrasporangiaceae</taxon>
        <taxon>Phycicoccus</taxon>
    </lineage>
</organism>
<evidence type="ECO:0000256" key="2">
    <source>
        <dbReference type="SAM" id="Phobius"/>
    </source>
</evidence>
<evidence type="ECO:0000313" key="5">
    <source>
        <dbReference type="EMBL" id="NHA69894.1"/>
    </source>
</evidence>
<keyword evidence="6" id="KW-1185">Reference proteome</keyword>
<feature type="domain" description="DUF4190" evidence="3">
    <location>
        <begin position="58"/>
        <end position="110"/>
    </location>
</feature>
<dbReference type="Pfam" id="PF13828">
    <property type="entry name" value="DUF4190"/>
    <property type="match status" value="1"/>
</dbReference>
<feature type="transmembrane region" description="Helical" evidence="2">
    <location>
        <begin position="93"/>
        <end position="117"/>
    </location>
</feature>
<name>A0A8T6R875_9MICO</name>
<reference evidence="5" key="1">
    <citation type="submission" date="2020-03" db="EMBL/GenBank/DDBJ databases">
        <title>Phycicoccus flavus sp. nov., a novel endophytic actinobacterium isolated from branch of Kandelia candel.</title>
        <authorList>
            <person name="Tuo L."/>
        </authorList>
    </citation>
    <scope>NUCLEOTIDE SEQUENCE</scope>
    <source>
        <strain evidence="5">CMS6Z-2</strain>
    </source>
</reference>
<feature type="domain" description="Septum formation-related" evidence="4">
    <location>
        <begin position="137"/>
        <end position="231"/>
    </location>
</feature>
<sequence>MSDPHDPDRPPGPPGDDRYPSAPPPAAGPPWVSGAEPQDRWSAPPPGGPQHGGTNGFAIASLVLGLLGVILLSVVFGIVALQQIRRRGQDGRGLAIAGLVLSALWLLVIAAGVAFAITTGATRDGDGGVANAGRVPATSLEVGDCLDGRLEDSQSVTSLPAVPCTEPHGAEVFALFDLPDGEFPGAEEVKRLAEAGCEDRVTVDLADTDASLYFLHPNAPAWRRGDHEVVCVAVLEEAAQAAT</sequence>
<comment type="caution">
    <text evidence="5">The sequence shown here is derived from an EMBL/GenBank/DDBJ whole genome shotgun (WGS) entry which is preliminary data.</text>
</comment>
<evidence type="ECO:0000259" key="4">
    <source>
        <dbReference type="Pfam" id="PF13845"/>
    </source>
</evidence>
<feature type="compositionally biased region" description="Basic and acidic residues" evidence="1">
    <location>
        <begin position="1"/>
        <end position="19"/>
    </location>
</feature>
<evidence type="ECO:0000259" key="3">
    <source>
        <dbReference type="Pfam" id="PF13828"/>
    </source>
</evidence>
<dbReference type="Pfam" id="PF13845">
    <property type="entry name" value="Septum_form"/>
    <property type="match status" value="1"/>
</dbReference>
<accession>A0A8T6R875</accession>
<evidence type="ECO:0000313" key="6">
    <source>
        <dbReference type="Proteomes" id="UP000287866"/>
    </source>
</evidence>
<dbReference type="InterPro" id="IPR025241">
    <property type="entry name" value="DUF4190"/>
</dbReference>
<keyword evidence="2" id="KW-0472">Membrane</keyword>
<feature type="transmembrane region" description="Helical" evidence="2">
    <location>
        <begin position="57"/>
        <end position="81"/>
    </location>
</feature>
<keyword evidence="2" id="KW-1133">Transmembrane helix</keyword>
<dbReference type="AlphaFoldDB" id="A0A8T6R875"/>
<evidence type="ECO:0000256" key="1">
    <source>
        <dbReference type="SAM" id="MobiDB-lite"/>
    </source>
</evidence>